<proteinExistence type="predicted"/>
<reference evidence="1 2" key="1">
    <citation type="journal article" date="2019" name="Sci. Rep.">
        <title>A high-quality genome of Eragrostis curvula grass provides insights into Poaceae evolution and supports new strategies to enhance forage quality.</title>
        <authorList>
            <person name="Carballo J."/>
            <person name="Santos B.A.C.M."/>
            <person name="Zappacosta D."/>
            <person name="Garbus I."/>
            <person name="Selva J.P."/>
            <person name="Gallo C.A."/>
            <person name="Diaz A."/>
            <person name="Albertini E."/>
            <person name="Caccamo M."/>
            <person name="Echenique V."/>
        </authorList>
    </citation>
    <scope>NUCLEOTIDE SEQUENCE [LARGE SCALE GENOMIC DNA]</scope>
    <source>
        <strain evidence="2">cv. Victoria</strain>
        <tissue evidence="1">Leaf</tissue>
    </source>
</reference>
<evidence type="ECO:0000313" key="2">
    <source>
        <dbReference type="Proteomes" id="UP000324897"/>
    </source>
</evidence>
<organism evidence="1 2">
    <name type="scientific">Eragrostis curvula</name>
    <name type="common">weeping love grass</name>
    <dbReference type="NCBI Taxonomy" id="38414"/>
    <lineage>
        <taxon>Eukaryota</taxon>
        <taxon>Viridiplantae</taxon>
        <taxon>Streptophyta</taxon>
        <taxon>Embryophyta</taxon>
        <taxon>Tracheophyta</taxon>
        <taxon>Spermatophyta</taxon>
        <taxon>Magnoliopsida</taxon>
        <taxon>Liliopsida</taxon>
        <taxon>Poales</taxon>
        <taxon>Poaceae</taxon>
        <taxon>PACMAD clade</taxon>
        <taxon>Chloridoideae</taxon>
        <taxon>Eragrostideae</taxon>
        <taxon>Eragrostidinae</taxon>
        <taxon>Eragrostis</taxon>
    </lineage>
</organism>
<name>A0A5J9VEU5_9POAL</name>
<accession>A0A5J9VEU5</accession>
<gene>
    <name evidence="1" type="ORF">EJB05_15753</name>
</gene>
<comment type="caution">
    <text evidence="1">The sequence shown here is derived from an EMBL/GenBank/DDBJ whole genome shotgun (WGS) entry which is preliminary data.</text>
</comment>
<keyword evidence="2" id="KW-1185">Reference proteome</keyword>
<dbReference type="Proteomes" id="UP000324897">
    <property type="component" value="Unassembled WGS sequence"/>
</dbReference>
<protein>
    <submittedName>
        <fullName evidence="1">Uncharacterized protein</fullName>
    </submittedName>
</protein>
<sequence length="95" mass="9970">MSRLLDRAALSVAAALGSAYRTGPFSGLFLASASPSAAGHLGLVRTRPALLDLNRLLTPEAFLLDATHALGAAALRHKPFSAVAELRLLGWAFIF</sequence>
<evidence type="ECO:0000313" key="1">
    <source>
        <dbReference type="EMBL" id="TVU33937.1"/>
    </source>
</evidence>
<dbReference type="EMBL" id="RWGY01000009">
    <property type="protein sequence ID" value="TVU33937.1"/>
    <property type="molecule type" value="Genomic_DNA"/>
</dbReference>
<dbReference type="OrthoDB" id="10527263at2759"/>
<dbReference type="Gramene" id="TVU33937">
    <property type="protein sequence ID" value="TVU33937"/>
    <property type="gene ID" value="EJB05_15753"/>
</dbReference>
<dbReference type="AlphaFoldDB" id="A0A5J9VEU5"/>
<feature type="non-terminal residue" evidence="1">
    <location>
        <position position="1"/>
    </location>
</feature>